<gene>
    <name evidence="2" type="ORF">SKAU_G00394080</name>
</gene>
<feature type="compositionally biased region" description="Polar residues" evidence="1">
    <location>
        <begin position="47"/>
        <end position="58"/>
    </location>
</feature>
<proteinExistence type="predicted"/>
<evidence type="ECO:0000313" key="2">
    <source>
        <dbReference type="EMBL" id="KAJ8336065.1"/>
    </source>
</evidence>
<comment type="caution">
    <text evidence="2">The sequence shown here is derived from an EMBL/GenBank/DDBJ whole genome shotgun (WGS) entry which is preliminary data.</text>
</comment>
<evidence type="ECO:0000313" key="3">
    <source>
        <dbReference type="Proteomes" id="UP001152622"/>
    </source>
</evidence>
<feature type="region of interest" description="Disordered" evidence="1">
    <location>
        <begin position="101"/>
        <end position="139"/>
    </location>
</feature>
<accession>A0A9Q1EC64</accession>
<dbReference type="Proteomes" id="UP001152622">
    <property type="component" value="Chromosome 20"/>
</dbReference>
<protein>
    <submittedName>
        <fullName evidence="2">Uncharacterized protein</fullName>
    </submittedName>
</protein>
<sequence>MVIMSSTGEPMVRNQIPTAPSDDRDYLRDAPLAVATAFESPPHRGITGTSRQTGNSQDLHAEQQAHFCTADSPPPRRQRPGISGGHIYYFYFPRFLRSKLTAPSGESPGAHSHVSWPSREHAEEDAWSDMTGAFGTNLD</sequence>
<dbReference type="AlphaFoldDB" id="A0A9Q1EC64"/>
<feature type="region of interest" description="Disordered" evidence="1">
    <location>
        <begin position="1"/>
        <end position="24"/>
    </location>
</feature>
<organism evidence="2 3">
    <name type="scientific">Synaphobranchus kaupii</name>
    <name type="common">Kaup's arrowtooth eel</name>
    <dbReference type="NCBI Taxonomy" id="118154"/>
    <lineage>
        <taxon>Eukaryota</taxon>
        <taxon>Metazoa</taxon>
        <taxon>Chordata</taxon>
        <taxon>Craniata</taxon>
        <taxon>Vertebrata</taxon>
        <taxon>Euteleostomi</taxon>
        <taxon>Actinopterygii</taxon>
        <taxon>Neopterygii</taxon>
        <taxon>Teleostei</taxon>
        <taxon>Anguilliformes</taxon>
        <taxon>Synaphobranchidae</taxon>
        <taxon>Synaphobranchus</taxon>
    </lineage>
</organism>
<name>A0A9Q1EC64_SYNKA</name>
<keyword evidence="3" id="KW-1185">Reference proteome</keyword>
<reference evidence="2" key="1">
    <citation type="journal article" date="2023" name="Science">
        <title>Genome structures resolve the early diversification of teleost fishes.</title>
        <authorList>
            <person name="Parey E."/>
            <person name="Louis A."/>
            <person name="Montfort J."/>
            <person name="Bouchez O."/>
            <person name="Roques C."/>
            <person name="Iampietro C."/>
            <person name="Lluch J."/>
            <person name="Castinel A."/>
            <person name="Donnadieu C."/>
            <person name="Desvignes T."/>
            <person name="Floi Bucao C."/>
            <person name="Jouanno E."/>
            <person name="Wen M."/>
            <person name="Mejri S."/>
            <person name="Dirks R."/>
            <person name="Jansen H."/>
            <person name="Henkel C."/>
            <person name="Chen W.J."/>
            <person name="Zahm M."/>
            <person name="Cabau C."/>
            <person name="Klopp C."/>
            <person name="Thompson A.W."/>
            <person name="Robinson-Rechavi M."/>
            <person name="Braasch I."/>
            <person name="Lecointre G."/>
            <person name="Bobe J."/>
            <person name="Postlethwait J.H."/>
            <person name="Berthelot C."/>
            <person name="Roest Crollius H."/>
            <person name="Guiguen Y."/>
        </authorList>
    </citation>
    <scope>NUCLEOTIDE SEQUENCE</scope>
    <source>
        <strain evidence="2">WJC10195</strain>
    </source>
</reference>
<feature type="region of interest" description="Disordered" evidence="1">
    <location>
        <begin position="36"/>
        <end position="82"/>
    </location>
</feature>
<dbReference type="EMBL" id="JAINUF010000020">
    <property type="protein sequence ID" value="KAJ8336065.1"/>
    <property type="molecule type" value="Genomic_DNA"/>
</dbReference>
<evidence type="ECO:0000256" key="1">
    <source>
        <dbReference type="SAM" id="MobiDB-lite"/>
    </source>
</evidence>